<proteinExistence type="predicted"/>
<name>A0A1C7I739_9FIRM</name>
<dbReference type="RefSeq" id="WP_065541042.1">
    <property type="nucleotide sequence ID" value="NZ_CP015405.2"/>
</dbReference>
<evidence type="ECO:0000313" key="1">
    <source>
        <dbReference type="EMBL" id="ANU74818.1"/>
    </source>
</evidence>
<dbReference type="AlphaFoldDB" id="A0A1C7I739"/>
<keyword evidence="2" id="KW-1185">Reference proteome</keyword>
<dbReference type="EMBL" id="CP015405">
    <property type="protein sequence ID" value="ANU74818.1"/>
    <property type="molecule type" value="Genomic_DNA"/>
</dbReference>
<gene>
    <name evidence="1" type="ORF">A4V09_03015</name>
</gene>
<dbReference type="Proteomes" id="UP000092574">
    <property type="component" value="Chromosome"/>
</dbReference>
<dbReference type="OrthoDB" id="9807880at2"/>
<organism evidence="1 2">
    <name type="scientific">Blautia pseudococcoides</name>
    <dbReference type="NCBI Taxonomy" id="1796616"/>
    <lineage>
        <taxon>Bacteria</taxon>
        <taxon>Bacillati</taxon>
        <taxon>Bacillota</taxon>
        <taxon>Clostridia</taxon>
        <taxon>Lachnospirales</taxon>
        <taxon>Lachnospiraceae</taxon>
        <taxon>Blautia</taxon>
    </lineage>
</organism>
<evidence type="ECO:0000313" key="2">
    <source>
        <dbReference type="Proteomes" id="UP000092574"/>
    </source>
</evidence>
<reference evidence="1" key="1">
    <citation type="submission" date="2017-04" db="EMBL/GenBank/DDBJ databases">
        <title>Complete Genome Sequences of Twelve Strains of a Stable Defined Moderately Diverse Mouse Microbiota 2 (sDMDMm2).</title>
        <authorList>
            <person name="Uchimura Y."/>
            <person name="Wyss M."/>
            <person name="Brugiroux S."/>
            <person name="Limenitakis J.P."/>
            <person name="Stecher B."/>
            <person name="McCoy K.D."/>
            <person name="Macpherson A.J."/>
        </authorList>
    </citation>
    <scope>NUCLEOTIDE SEQUENCE</scope>
    <source>
        <strain evidence="1">YL58</strain>
    </source>
</reference>
<dbReference type="KEGG" id="byl:A4V09_03015"/>
<dbReference type="STRING" id="1796616.A4V09_03015"/>
<sequence length="120" mass="13997">MIYYGRLFELMKLQGKNTTHIREEKIIGQETLRKLKLGTGIIEIYDYKNPKTGIVEKKQREISVDTKSIESLCTWLNCQPNEIMEVIPNTWKNADRLCEVLKCSSEELPSRVSMESKEDE</sequence>
<protein>
    <submittedName>
        <fullName evidence="1">Uncharacterized protein</fullName>
    </submittedName>
</protein>
<accession>A0A1C7I739</accession>